<dbReference type="AlphaFoldDB" id="A0AAN8RI03"/>
<keyword evidence="2" id="KW-1185">Reference proteome</keyword>
<reference evidence="1 2" key="1">
    <citation type="submission" date="2019-10" db="EMBL/GenBank/DDBJ databases">
        <authorList>
            <person name="Palmer J.M."/>
        </authorList>
    </citation>
    <scope>NUCLEOTIDE SEQUENCE [LARGE SCALE GENOMIC DNA]</scope>
    <source>
        <strain evidence="1 2">TWF506</strain>
    </source>
</reference>
<dbReference type="EMBL" id="JAVHJM010000015">
    <property type="protein sequence ID" value="KAK6497151.1"/>
    <property type="molecule type" value="Genomic_DNA"/>
</dbReference>
<dbReference type="Proteomes" id="UP001307849">
    <property type="component" value="Unassembled WGS sequence"/>
</dbReference>
<sequence length="101" mass="10876">MSSSRPNGPRPVNPRASGSNTFSLMIEWMFEAAPFELEDEVVTQQADPTKKFIYKDINGVVLDVTKSFDQNGLIPNAPGQGVRTITAHLVDANGPGTVSSN</sequence>
<proteinExistence type="predicted"/>
<accession>A0AAN8RI03</accession>
<gene>
    <name evidence="1" type="ORF">TWF506_004626</name>
</gene>
<evidence type="ECO:0000313" key="1">
    <source>
        <dbReference type="EMBL" id="KAK6497151.1"/>
    </source>
</evidence>
<organism evidence="1 2">
    <name type="scientific">Arthrobotrys conoides</name>
    <dbReference type="NCBI Taxonomy" id="74498"/>
    <lineage>
        <taxon>Eukaryota</taxon>
        <taxon>Fungi</taxon>
        <taxon>Dikarya</taxon>
        <taxon>Ascomycota</taxon>
        <taxon>Pezizomycotina</taxon>
        <taxon>Orbiliomycetes</taxon>
        <taxon>Orbiliales</taxon>
        <taxon>Orbiliaceae</taxon>
        <taxon>Arthrobotrys</taxon>
    </lineage>
</organism>
<protein>
    <submittedName>
        <fullName evidence="1">Uncharacterized protein</fullName>
    </submittedName>
</protein>
<comment type="caution">
    <text evidence="1">The sequence shown here is derived from an EMBL/GenBank/DDBJ whole genome shotgun (WGS) entry which is preliminary data.</text>
</comment>
<name>A0AAN8RI03_9PEZI</name>
<evidence type="ECO:0000313" key="2">
    <source>
        <dbReference type="Proteomes" id="UP001307849"/>
    </source>
</evidence>